<proteinExistence type="predicted"/>
<keyword evidence="2" id="KW-0732">Signal</keyword>
<keyword evidence="1" id="KW-0812">Transmembrane</keyword>
<evidence type="ECO:0008006" key="5">
    <source>
        <dbReference type="Google" id="ProtNLM"/>
    </source>
</evidence>
<dbReference type="RefSeq" id="WP_224001143.1">
    <property type="nucleotide sequence ID" value="NZ_CAJZAF010000007.1"/>
</dbReference>
<reference evidence="3 4" key="1">
    <citation type="submission" date="2021-08" db="EMBL/GenBank/DDBJ databases">
        <authorList>
            <person name="Peeters C."/>
        </authorList>
    </citation>
    <scope>NUCLEOTIDE SEQUENCE [LARGE SCALE GENOMIC DNA]</scope>
    <source>
        <strain evidence="3 4">LMG 23994</strain>
    </source>
</reference>
<feature type="transmembrane region" description="Helical" evidence="1">
    <location>
        <begin position="34"/>
        <end position="65"/>
    </location>
</feature>
<protein>
    <recommendedName>
        <fullName evidence="5">Lipoprotein</fullName>
    </recommendedName>
</protein>
<comment type="caution">
    <text evidence="3">The sequence shown here is derived from an EMBL/GenBank/DDBJ whole genome shotgun (WGS) entry which is preliminary data.</text>
</comment>
<feature type="chain" id="PRO_5045634343" description="Lipoprotein" evidence="2">
    <location>
        <begin position="25"/>
        <end position="277"/>
    </location>
</feature>
<name>A0ABN7Y8F5_9BURK</name>
<evidence type="ECO:0000256" key="1">
    <source>
        <dbReference type="SAM" id="Phobius"/>
    </source>
</evidence>
<keyword evidence="4" id="KW-1185">Reference proteome</keyword>
<organism evidence="3 4">
    <name type="scientific">Cupriavidus pinatubonensis</name>
    <dbReference type="NCBI Taxonomy" id="248026"/>
    <lineage>
        <taxon>Bacteria</taxon>
        <taxon>Pseudomonadati</taxon>
        <taxon>Pseudomonadota</taxon>
        <taxon>Betaproteobacteria</taxon>
        <taxon>Burkholderiales</taxon>
        <taxon>Burkholderiaceae</taxon>
        <taxon>Cupriavidus</taxon>
    </lineage>
</organism>
<keyword evidence="1" id="KW-1133">Transmembrane helix</keyword>
<evidence type="ECO:0000313" key="3">
    <source>
        <dbReference type="EMBL" id="CAG9169669.1"/>
    </source>
</evidence>
<accession>A0ABN7Y8F5</accession>
<evidence type="ECO:0000313" key="4">
    <source>
        <dbReference type="Proteomes" id="UP000701702"/>
    </source>
</evidence>
<evidence type="ECO:0000256" key="2">
    <source>
        <dbReference type="SAM" id="SignalP"/>
    </source>
</evidence>
<sequence>MRKGLVAIAAAIALTLMPMYQARAWTCCDPWGWVGYAAFLQAGTAVVTAVTGAASAVVAAGQLLYTSFGNGFGKLYAEKSKQTASQRTFKQGSTAVDSQFYMQERAGEAAERAVVPAQQSVTIANAALLSEQSGIVRQKIAKMDGDFSKSFYTLKPVDQAVVIDRHKPYCSGADLDLGRCETLASPAMQNADLSVTTFLNPGEGQYETLSDEERDAALAFVANAVNPIPATRLSELRGKSEQAKAVDAALLADQAALSIAAHSFNAAIAHRTRRHQQ</sequence>
<gene>
    <name evidence="3" type="ORF">LMG23994_01604</name>
</gene>
<feature type="signal peptide" evidence="2">
    <location>
        <begin position="1"/>
        <end position="24"/>
    </location>
</feature>
<dbReference type="EMBL" id="CAJZAF010000007">
    <property type="protein sequence ID" value="CAG9169669.1"/>
    <property type="molecule type" value="Genomic_DNA"/>
</dbReference>
<dbReference type="Proteomes" id="UP000701702">
    <property type="component" value="Unassembled WGS sequence"/>
</dbReference>
<keyword evidence="1" id="KW-0472">Membrane</keyword>